<evidence type="ECO:0000256" key="1">
    <source>
        <dbReference type="SAM" id="MobiDB-lite"/>
    </source>
</evidence>
<feature type="region of interest" description="Disordered" evidence="1">
    <location>
        <begin position="1"/>
        <end position="99"/>
    </location>
</feature>
<dbReference type="EMBL" id="JAHRHJ020000008">
    <property type="protein sequence ID" value="KAH9304197.1"/>
    <property type="molecule type" value="Genomic_DNA"/>
</dbReference>
<proteinExistence type="predicted"/>
<evidence type="ECO:0000313" key="2">
    <source>
        <dbReference type="EMBL" id="KAH9304197.1"/>
    </source>
</evidence>
<evidence type="ECO:0000313" key="3">
    <source>
        <dbReference type="Proteomes" id="UP000824469"/>
    </source>
</evidence>
<accession>A0AA38FJD5</accession>
<keyword evidence="3" id="KW-1185">Reference proteome</keyword>
<feature type="non-terminal residue" evidence="2">
    <location>
        <position position="115"/>
    </location>
</feature>
<organism evidence="2 3">
    <name type="scientific">Taxus chinensis</name>
    <name type="common">Chinese yew</name>
    <name type="synonym">Taxus wallichiana var. chinensis</name>
    <dbReference type="NCBI Taxonomy" id="29808"/>
    <lineage>
        <taxon>Eukaryota</taxon>
        <taxon>Viridiplantae</taxon>
        <taxon>Streptophyta</taxon>
        <taxon>Embryophyta</taxon>
        <taxon>Tracheophyta</taxon>
        <taxon>Spermatophyta</taxon>
        <taxon>Pinopsida</taxon>
        <taxon>Pinidae</taxon>
        <taxon>Conifers II</taxon>
        <taxon>Cupressales</taxon>
        <taxon>Taxaceae</taxon>
        <taxon>Taxus</taxon>
    </lineage>
</organism>
<name>A0AA38FJD5_TAXCH</name>
<feature type="compositionally biased region" description="Basic residues" evidence="1">
    <location>
        <begin position="85"/>
        <end position="99"/>
    </location>
</feature>
<protein>
    <submittedName>
        <fullName evidence="2">Uncharacterized protein</fullName>
    </submittedName>
</protein>
<feature type="non-terminal residue" evidence="2">
    <location>
        <position position="1"/>
    </location>
</feature>
<dbReference type="AlphaFoldDB" id="A0AA38FJD5"/>
<reference evidence="2 3" key="1">
    <citation type="journal article" date="2021" name="Nat. Plants">
        <title>The Taxus genome provides insights into paclitaxel biosynthesis.</title>
        <authorList>
            <person name="Xiong X."/>
            <person name="Gou J."/>
            <person name="Liao Q."/>
            <person name="Li Y."/>
            <person name="Zhou Q."/>
            <person name="Bi G."/>
            <person name="Li C."/>
            <person name="Du R."/>
            <person name="Wang X."/>
            <person name="Sun T."/>
            <person name="Guo L."/>
            <person name="Liang H."/>
            <person name="Lu P."/>
            <person name="Wu Y."/>
            <person name="Zhang Z."/>
            <person name="Ro D.K."/>
            <person name="Shang Y."/>
            <person name="Huang S."/>
            <person name="Yan J."/>
        </authorList>
    </citation>
    <scope>NUCLEOTIDE SEQUENCE [LARGE SCALE GENOMIC DNA]</scope>
    <source>
        <strain evidence="2">Ta-2019</strain>
    </source>
</reference>
<feature type="compositionally biased region" description="Polar residues" evidence="1">
    <location>
        <begin position="51"/>
        <end position="63"/>
    </location>
</feature>
<comment type="caution">
    <text evidence="2">The sequence shown here is derived from an EMBL/GenBank/DDBJ whole genome shotgun (WGS) entry which is preliminary data.</text>
</comment>
<feature type="compositionally biased region" description="Polar residues" evidence="1">
    <location>
        <begin position="1"/>
        <end position="21"/>
    </location>
</feature>
<sequence>QAGNSSRSLLWIPNKNTSPSAQEEEETRPLLLLVAVRGQEKGNRPPFHPNASGNNKENPSSLLTRPDRKKTVGKPNNPPCSRGQGRQKKTRPGGTGRKRLIHACYTGLKLHLIHH</sequence>
<gene>
    <name evidence="2" type="ORF">KI387_008601</name>
</gene>
<dbReference type="Proteomes" id="UP000824469">
    <property type="component" value="Unassembled WGS sequence"/>
</dbReference>